<dbReference type="EMBL" id="BMGH01000001">
    <property type="protein sequence ID" value="GGD05353.1"/>
    <property type="molecule type" value="Genomic_DNA"/>
</dbReference>
<dbReference type="GO" id="GO:0003723">
    <property type="term" value="F:RNA binding"/>
    <property type="evidence" value="ECO:0007669"/>
    <property type="project" value="UniProtKB-KW"/>
</dbReference>
<dbReference type="Pfam" id="PF00849">
    <property type="entry name" value="PseudoU_synth_2"/>
    <property type="match status" value="1"/>
</dbReference>
<dbReference type="RefSeq" id="WP_188160428.1">
    <property type="nucleotide sequence ID" value="NZ_BMGH01000001.1"/>
</dbReference>
<evidence type="ECO:0000256" key="6">
    <source>
        <dbReference type="RuleBase" id="RU362028"/>
    </source>
</evidence>
<accession>A0A8J2V4A4</accession>
<dbReference type="InterPro" id="IPR036986">
    <property type="entry name" value="S4_RNA-bd_sf"/>
</dbReference>
<dbReference type="PROSITE" id="PS50889">
    <property type="entry name" value="S4"/>
    <property type="match status" value="1"/>
</dbReference>
<dbReference type="GO" id="GO:0160140">
    <property type="term" value="F:23S rRNA pseudouridine(1911/1915/1917) synthase activity"/>
    <property type="evidence" value="ECO:0007669"/>
    <property type="project" value="UniProtKB-EC"/>
</dbReference>
<dbReference type="Proteomes" id="UP000613582">
    <property type="component" value="Unassembled WGS sequence"/>
</dbReference>
<evidence type="ECO:0000256" key="2">
    <source>
        <dbReference type="ARBA" id="ARBA00023235"/>
    </source>
</evidence>
<sequence>MSGVSNVEVKDADDGMRLDRWFRQHYPHVRHGDLEKMLRKGQIRVDGGRVKSNRRLATGETVRVPPVGTPEQAEKAESSEADKKYIRSLVIYEDDALIAINKPFGIAVQGGAKTRRHIDGMLDGLQQPGGERPRLVHRLDRDTGGLLLLGKTRKAASRLSEFFQKHQVDKEYWALCWKMPHPMEGQIDMPIAKKMVRILQEDQERVIPVDEDDNDAKRALTDYQVVGEAGGKVSFLALRPLTGRTHQLRVHTAAIGHPIIGDGKYGGEKTKIEGISAKMHLFCRAMSFPHPKTGKRTMLRADLTGHMDKTWTFFGFERKPEIIWPHNH</sequence>
<reference evidence="8" key="2">
    <citation type="submission" date="2020-09" db="EMBL/GenBank/DDBJ databases">
        <authorList>
            <person name="Sun Q."/>
            <person name="Zhou Y."/>
        </authorList>
    </citation>
    <scope>NUCLEOTIDE SEQUENCE</scope>
    <source>
        <strain evidence="8">CGMCC 1.12921</strain>
    </source>
</reference>
<evidence type="ECO:0000256" key="5">
    <source>
        <dbReference type="PROSITE-ProRule" id="PRU00182"/>
    </source>
</evidence>
<feature type="domain" description="Pseudouridine synthase RsuA/RluA-like" evidence="7">
    <location>
        <begin position="97"/>
        <end position="254"/>
    </location>
</feature>
<gene>
    <name evidence="8" type="ORF">GCM10011342_12870</name>
</gene>
<dbReference type="CDD" id="cd02869">
    <property type="entry name" value="PseudoU_synth_RluA_like"/>
    <property type="match status" value="1"/>
</dbReference>
<keyword evidence="5" id="KW-0694">RNA-binding</keyword>
<evidence type="ECO:0000259" key="7">
    <source>
        <dbReference type="Pfam" id="PF00849"/>
    </source>
</evidence>
<dbReference type="GO" id="GO:0000455">
    <property type="term" value="P:enzyme-directed rRNA pseudouridine synthesis"/>
    <property type="evidence" value="ECO:0007669"/>
    <property type="project" value="TreeGrafter"/>
</dbReference>
<dbReference type="Gene3D" id="3.10.290.10">
    <property type="entry name" value="RNA-binding S4 domain"/>
    <property type="match status" value="1"/>
</dbReference>
<dbReference type="InterPro" id="IPR006145">
    <property type="entry name" value="PsdUridine_synth_RsuA/RluA"/>
</dbReference>
<evidence type="ECO:0000313" key="9">
    <source>
        <dbReference type="Proteomes" id="UP000613582"/>
    </source>
</evidence>
<comment type="catalytic activity">
    <reaction evidence="6">
        <text>a uridine in RNA = a pseudouridine in RNA</text>
        <dbReference type="Rhea" id="RHEA:48348"/>
        <dbReference type="Rhea" id="RHEA-COMP:12068"/>
        <dbReference type="Rhea" id="RHEA-COMP:12069"/>
        <dbReference type="ChEBI" id="CHEBI:65314"/>
        <dbReference type="ChEBI" id="CHEBI:65315"/>
    </reaction>
</comment>
<dbReference type="InterPro" id="IPR050188">
    <property type="entry name" value="RluA_PseudoU_synthase"/>
</dbReference>
<evidence type="ECO:0000256" key="1">
    <source>
        <dbReference type="ARBA" id="ARBA00010876"/>
    </source>
</evidence>
<comment type="similarity">
    <text evidence="1 6">Belongs to the pseudouridine synthase RluA family.</text>
</comment>
<name>A0A8J2V4A4_9PROT</name>
<evidence type="ECO:0000256" key="3">
    <source>
        <dbReference type="ARBA" id="ARBA00036882"/>
    </source>
</evidence>
<comment type="caution">
    <text evidence="8">The sequence shown here is derived from an EMBL/GenBank/DDBJ whole genome shotgun (WGS) entry which is preliminary data.</text>
</comment>
<dbReference type="AlphaFoldDB" id="A0A8J2V4A4"/>
<keyword evidence="2 6" id="KW-0413">Isomerase</keyword>
<proteinExistence type="inferred from homology"/>
<organism evidence="8 9">
    <name type="scientific">Aquisalinus flavus</name>
    <dbReference type="NCBI Taxonomy" id="1526572"/>
    <lineage>
        <taxon>Bacteria</taxon>
        <taxon>Pseudomonadati</taxon>
        <taxon>Pseudomonadota</taxon>
        <taxon>Alphaproteobacteria</taxon>
        <taxon>Parvularculales</taxon>
        <taxon>Parvularculaceae</taxon>
        <taxon>Aquisalinus</taxon>
    </lineage>
</organism>
<keyword evidence="9" id="KW-1185">Reference proteome</keyword>
<dbReference type="EC" id="5.4.99.-" evidence="6"/>
<dbReference type="NCBIfam" id="TIGR00005">
    <property type="entry name" value="rluA_subfam"/>
    <property type="match status" value="1"/>
</dbReference>
<dbReference type="Gene3D" id="3.30.2350.10">
    <property type="entry name" value="Pseudouridine synthase"/>
    <property type="match status" value="1"/>
</dbReference>
<reference evidence="8" key="1">
    <citation type="journal article" date="2014" name="Int. J. Syst. Evol. Microbiol.">
        <title>Complete genome sequence of Corynebacterium casei LMG S-19264T (=DSM 44701T), isolated from a smear-ripened cheese.</title>
        <authorList>
            <consortium name="US DOE Joint Genome Institute (JGI-PGF)"/>
            <person name="Walter F."/>
            <person name="Albersmeier A."/>
            <person name="Kalinowski J."/>
            <person name="Ruckert C."/>
        </authorList>
    </citation>
    <scope>NUCLEOTIDE SEQUENCE</scope>
    <source>
        <strain evidence="8">CGMCC 1.12921</strain>
    </source>
</reference>
<dbReference type="PANTHER" id="PTHR21600">
    <property type="entry name" value="MITOCHONDRIAL RNA PSEUDOURIDINE SYNTHASE"/>
    <property type="match status" value="1"/>
</dbReference>
<feature type="active site" evidence="4">
    <location>
        <position position="140"/>
    </location>
</feature>
<comment type="function">
    <text evidence="6">Responsible for synthesis of pseudouridine from uracil.</text>
</comment>
<comment type="catalytic activity">
    <reaction evidence="3">
        <text>uridine(1911/1915/1917) in 23S rRNA = pseudouridine(1911/1915/1917) in 23S rRNA</text>
        <dbReference type="Rhea" id="RHEA:42524"/>
        <dbReference type="Rhea" id="RHEA-COMP:10097"/>
        <dbReference type="Rhea" id="RHEA-COMP:10098"/>
        <dbReference type="ChEBI" id="CHEBI:65314"/>
        <dbReference type="ChEBI" id="CHEBI:65315"/>
        <dbReference type="EC" id="5.4.99.23"/>
    </reaction>
</comment>
<evidence type="ECO:0000313" key="8">
    <source>
        <dbReference type="EMBL" id="GGD05353.1"/>
    </source>
</evidence>
<dbReference type="InterPro" id="IPR006225">
    <property type="entry name" value="PsdUridine_synth_RluC/D"/>
</dbReference>
<dbReference type="PANTHER" id="PTHR21600:SF44">
    <property type="entry name" value="RIBOSOMAL LARGE SUBUNIT PSEUDOURIDINE SYNTHASE D"/>
    <property type="match status" value="1"/>
</dbReference>
<evidence type="ECO:0000256" key="4">
    <source>
        <dbReference type="PIRSR" id="PIRSR606225-1"/>
    </source>
</evidence>
<dbReference type="InterPro" id="IPR020103">
    <property type="entry name" value="PsdUridine_synth_cat_dom_sf"/>
</dbReference>
<protein>
    <recommendedName>
        <fullName evidence="6">Pseudouridine synthase</fullName>
        <ecNumber evidence="6">5.4.99.-</ecNumber>
    </recommendedName>
</protein>
<dbReference type="SUPFAM" id="SSF55174">
    <property type="entry name" value="Alpha-L RNA-binding motif"/>
    <property type="match status" value="1"/>
</dbReference>
<dbReference type="SUPFAM" id="SSF55120">
    <property type="entry name" value="Pseudouridine synthase"/>
    <property type="match status" value="1"/>
</dbReference>